<dbReference type="GO" id="GO:0005739">
    <property type="term" value="C:mitochondrion"/>
    <property type="evidence" value="ECO:0007669"/>
    <property type="project" value="TreeGrafter"/>
</dbReference>
<dbReference type="NCBIfam" id="TIGR00041">
    <property type="entry name" value="DTMP_kinase"/>
    <property type="match status" value="1"/>
</dbReference>
<dbReference type="GO" id="GO:0006227">
    <property type="term" value="P:dUDP biosynthetic process"/>
    <property type="evidence" value="ECO:0007669"/>
    <property type="project" value="TreeGrafter"/>
</dbReference>
<dbReference type="Proteomes" id="UP000244803">
    <property type="component" value="Chromosome 2"/>
</dbReference>
<dbReference type="InterPro" id="IPR039430">
    <property type="entry name" value="Thymidylate_kin-like_dom"/>
</dbReference>
<protein>
    <recommendedName>
        <fullName evidence="2">dTMP kinase</fullName>
        <ecNumber evidence="2">2.7.4.9</ecNumber>
    </recommendedName>
</protein>
<reference evidence="9" key="1">
    <citation type="submission" date="2022-07" db="EMBL/GenBank/DDBJ databases">
        <title>Evaluation of T. orientalis genome assembly methods using nanopore sequencing and analysis of variation between genomes.</title>
        <authorList>
            <person name="Yam J."/>
            <person name="Micallef M.L."/>
            <person name="Liu M."/>
            <person name="Djordjevic S.P."/>
            <person name="Bogema D.R."/>
            <person name="Jenkins C."/>
        </authorList>
    </citation>
    <scope>NUCLEOTIDE SEQUENCE</scope>
    <source>
        <strain evidence="9">Fish Creek</strain>
    </source>
</reference>
<dbReference type="GO" id="GO:0005634">
    <property type="term" value="C:nucleus"/>
    <property type="evidence" value="ECO:0007669"/>
    <property type="project" value="TreeGrafter"/>
</dbReference>
<dbReference type="GO" id="GO:0005829">
    <property type="term" value="C:cytosol"/>
    <property type="evidence" value="ECO:0007669"/>
    <property type="project" value="TreeGrafter"/>
</dbReference>
<dbReference type="InterPro" id="IPR018094">
    <property type="entry name" value="Thymidylate_kinase"/>
</dbReference>
<dbReference type="CDD" id="cd01672">
    <property type="entry name" value="TMPK"/>
    <property type="match status" value="1"/>
</dbReference>
<gene>
    <name evidence="9" type="ORF">MACJ_001227</name>
</gene>
<evidence type="ECO:0000256" key="4">
    <source>
        <dbReference type="ARBA" id="ARBA00022727"/>
    </source>
</evidence>
<dbReference type="HAMAP" id="MF_00165">
    <property type="entry name" value="Thymidylate_kinase"/>
    <property type="match status" value="1"/>
</dbReference>
<evidence type="ECO:0000313" key="10">
    <source>
        <dbReference type="Proteomes" id="UP000244803"/>
    </source>
</evidence>
<accession>A0A976M838</accession>
<dbReference type="GO" id="GO:0004798">
    <property type="term" value="F:dTMP kinase activity"/>
    <property type="evidence" value="ECO:0007669"/>
    <property type="project" value="UniProtKB-EC"/>
</dbReference>
<name>A0A976M838_THEOR</name>
<keyword evidence="6 9" id="KW-0418">Kinase</keyword>
<dbReference type="GO" id="GO:0005524">
    <property type="term" value="F:ATP binding"/>
    <property type="evidence" value="ECO:0007669"/>
    <property type="project" value="UniProtKB-KW"/>
</dbReference>
<dbReference type="EC" id="2.7.4.9" evidence="2"/>
<evidence type="ECO:0000256" key="1">
    <source>
        <dbReference type="ARBA" id="ARBA00009776"/>
    </source>
</evidence>
<feature type="domain" description="Thymidylate kinase-like" evidence="8">
    <location>
        <begin position="14"/>
        <end position="174"/>
    </location>
</feature>
<evidence type="ECO:0000256" key="5">
    <source>
        <dbReference type="ARBA" id="ARBA00022741"/>
    </source>
</evidence>
<dbReference type="OrthoDB" id="425602at2759"/>
<comment type="similarity">
    <text evidence="1">Belongs to the thymidylate kinase family.</text>
</comment>
<dbReference type="PANTHER" id="PTHR10344">
    <property type="entry name" value="THYMIDYLATE KINASE"/>
    <property type="match status" value="1"/>
</dbReference>
<dbReference type="GO" id="GO:0004550">
    <property type="term" value="F:nucleoside diphosphate kinase activity"/>
    <property type="evidence" value="ECO:0007669"/>
    <property type="project" value="TreeGrafter"/>
</dbReference>
<dbReference type="EMBL" id="CP056068">
    <property type="protein sequence ID" value="UKJ90295.1"/>
    <property type="molecule type" value="Genomic_DNA"/>
</dbReference>
<keyword evidence="4" id="KW-0545">Nucleotide biosynthesis</keyword>
<evidence type="ECO:0000256" key="2">
    <source>
        <dbReference type="ARBA" id="ARBA00012980"/>
    </source>
</evidence>
<evidence type="ECO:0000256" key="6">
    <source>
        <dbReference type="ARBA" id="ARBA00022777"/>
    </source>
</evidence>
<dbReference type="InterPro" id="IPR027417">
    <property type="entry name" value="P-loop_NTPase"/>
</dbReference>
<dbReference type="SUPFAM" id="SSF52540">
    <property type="entry name" value="P-loop containing nucleoside triphosphate hydrolases"/>
    <property type="match status" value="1"/>
</dbReference>
<evidence type="ECO:0000256" key="3">
    <source>
        <dbReference type="ARBA" id="ARBA00022679"/>
    </source>
</evidence>
<proteinExistence type="inferred from homology"/>
<sequence length="218" mass="24980">MENQNIRRGKFIVFEGIDRSGKSTQIKLLSQKLLGENIKNKIITFPNKGTPIGRILGDYLKSRDENIPKQALHLLFSANRWEEMNNIKKVLESGTHVITDRYAYSGISYSVGAEGLNFDWCTIPDTGLIQPDVVFYMDIEPEQTTSRGDFGIEIYETIEHLKNVHQAFKKFTHLPYWNNIQAFGDENVIHEKIYSIARTVIESEDEGLKRLSFQAAPI</sequence>
<dbReference type="Gene3D" id="3.40.50.300">
    <property type="entry name" value="P-loop containing nucleotide triphosphate hydrolases"/>
    <property type="match status" value="1"/>
</dbReference>
<keyword evidence="5" id="KW-0547">Nucleotide-binding</keyword>
<evidence type="ECO:0000313" key="9">
    <source>
        <dbReference type="EMBL" id="UKJ90295.1"/>
    </source>
</evidence>
<keyword evidence="7" id="KW-0067">ATP-binding</keyword>
<dbReference type="GO" id="GO:0006235">
    <property type="term" value="P:dTTP biosynthetic process"/>
    <property type="evidence" value="ECO:0007669"/>
    <property type="project" value="TreeGrafter"/>
</dbReference>
<dbReference type="GO" id="GO:0006233">
    <property type="term" value="P:dTDP biosynthetic process"/>
    <property type="evidence" value="ECO:0007669"/>
    <property type="project" value="InterPro"/>
</dbReference>
<dbReference type="PANTHER" id="PTHR10344:SF1">
    <property type="entry name" value="THYMIDYLATE KINASE"/>
    <property type="match status" value="1"/>
</dbReference>
<evidence type="ECO:0000259" key="8">
    <source>
        <dbReference type="Pfam" id="PF02223"/>
    </source>
</evidence>
<organism evidence="9 10">
    <name type="scientific">Theileria orientalis</name>
    <dbReference type="NCBI Taxonomy" id="68886"/>
    <lineage>
        <taxon>Eukaryota</taxon>
        <taxon>Sar</taxon>
        <taxon>Alveolata</taxon>
        <taxon>Apicomplexa</taxon>
        <taxon>Aconoidasida</taxon>
        <taxon>Piroplasmida</taxon>
        <taxon>Theileriidae</taxon>
        <taxon>Theileria</taxon>
    </lineage>
</organism>
<dbReference type="AlphaFoldDB" id="A0A976M838"/>
<dbReference type="Pfam" id="PF02223">
    <property type="entry name" value="Thymidylate_kin"/>
    <property type="match status" value="1"/>
</dbReference>
<keyword evidence="3 9" id="KW-0808">Transferase</keyword>
<evidence type="ECO:0000256" key="7">
    <source>
        <dbReference type="ARBA" id="ARBA00022840"/>
    </source>
</evidence>